<proteinExistence type="predicted"/>
<dbReference type="EMBL" id="FP929061">
    <property type="protein sequence ID" value="CBL37992.1"/>
    <property type="molecule type" value="Genomic_DNA"/>
</dbReference>
<dbReference type="PATRIC" id="fig|245018.3.peg.1226"/>
<keyword evidence="1" id="KW-0732">Signal</keyword>
<organism evidence="3 4">
    <name type="scientific">Anaerostipes hadrus</name>
    <dbReference type="NCBI Taxonomy" id="649756"/>
    <lineage>
        <taxon>Bacteria</taxon>
        <taxon>Bacillati</taxon>
        <taxon>Bacillota</taxon>
        <taxon>Clostridia</taxon>
        <taxon>Lachnospirales</taxon>
        <taxon>Lachnospiraceae</taxon>
        <taxon>Anaerostipes</taxon>
    </lineage>
</organism>
<dbReference type="Proteomes" id="UP000008960">
    <property type="component" value="Chromosome"/>
</dbReference>
<feature type="chain" id="PRO_5038283722" evidence="1">
    <location>
        <begin position="20"/>
        <end position="86"/>
    </location>
</feature>
<protein>
    <submittedName>
        <fullName evidence="3">Uncharacterized protein</fullName>
    </submittedName>
</protein>
<evidence type="ECO:0000256" key="1">
    <source>
        <dbReference type="SAM" id="SignalP"/>
    </source>
</evidence>
<gene>
    <name evidence="3" type="ORF">CL2_09840</name>
    <name evidence="2" type="ORF">DO83_12585</name>
</gene>
<dbReference type="EMBL" id="CP012098">
    <property type="protein sequence ID" value="AQP40332.1"/>
    <property type="molecule type" value="Genomic_DNA"/>
</dbReference>
<sequence>MKKLSILLAGVCLTAALYGAGTIYGQNKTNTAKQSEDKVTTNKYQGVTIKDKAKGKVTKQQVKQLKKEHSGKDEGNIIIWEAEEAE</sequence>
<reference evidence="2 5" key="3">
    <citation type="journal article" date="2016" name="Sci. Rep.">
        <title>Accelerated dysbiosis of gut microbiota during aggravation of DSS-induced colitis by a butyrate-producing bacterium.</title>
        <authorList>
            <person name="Zhang Q."/>
            <person name="Wu Y."/>
            <person name="Wang J."/>
            <person name="Wu G."/>
            <person name="Long W."/>
            <person name="Xue Z."/>
            <person name="Wang L."/>
            <person name="Zhang X."/>
            <person name="Pang X."/>
            <person name="Zhao Y."/>
            <person name="Zhao L."/>
            <person name="Zhang C."/>
        </authorList>
    </citation>
    <scope>NUCLEOTIDE SEQUENCE [LARGE SCALE GENOMIC DNA]</scope>
    <source>
        <strain evidence="2 5">BPB5</strain>
    </source>
</reference>
<dbReference type="KEGG" id="bprl:CL2_09840"/>
<reference evidence="3 4" key="2">
    <citation type="submission" date="2010-03" db="EMBL/GenBank/DDBJ databases">
        <authorList>
            <person name="Pajon A."/>
        </authorList>
    </citation>
    <scope>NUCLEOTIDE SEQUENCE [LARGE SCALE GENOMIC DNA]</scope>
    <source>
        <strain evidence="3 4">SSC/2</strain>
    </source>
</reference>
<evidence type="ECO:0000313" key="3">
    <source>
        <dbReference type="EMBL" id="CBL37992.1"/>
    </source>
</evidence>
<evidence type="ECO:0000313" key="5">
    <source>
        <dbReference type="Proteomes" id="UP000188159"/>
    </source>
</evidence>
<evidence type="ECO:0000313" key="4">
    <source>
        <dbReference type="Proteomes" id="UP000008960"/>
    </source>
</evidence>
<dbReference type="RefSeq" id="WP_008392012.1">
    <property type="nucleotide sequence ID" value="NC_021016.1"/>
</dbReference>
<dbReference type="Proteomes" id="UP000188159">
    <property type="component" value="Chromosome"/>
</dbReference>
<accession>D4MZE7</accession>
<feature type="signal peptide" evidence="1">
    <location>
        <begin position="1"/>
        <end position="19"/>
    </location>
</feature>
<name>D4MZE7_ANAHA</name>
<reference evidence="3 4" key="1">
    <citation type="submission" date="2010-03" db="EMBL/GenBank/DDBJ databases">
        <title>The genome sequence of Clostridiales sp. SSC/2.</title>
        <authorList>
            <consortium name="metaHIT consortium -- http://www.metahit.eu/"/>
            <person name="Pajon A."/>
            <person name="Turner K."/>
            <person name="Parkhill J."/>
            <person name="Duncan S."/>
            <person name="Flint H."/>
        </authorList>
    </citation>
    <scope>NUCLEOTIDE SEQUENCE [LARGE SCALE GENOMIC DNA]</scope>
    <source>
        <strain evidence="3 4">SSC/2</strain>
    </source>
</reference>
<evidence type="ECO:0000313" key="2">
    <source>
        <dbReference type="EMBL" id="AQP40332.1"/>
    </source>
</evidence>
<dbReference type="STRING" id="649756.ERS852387_00897"/>
<dbReference type="AlphaFoldDB" id="D4MZE7"/>